<keyword evidence="3" id="KW-0964">Secreted</keyword>
<comment type="similarity">
    <text evidence="2">Belongs to the VgrG protein family.</text>
</comment>
<dbReference type="NCBIfam" id="TIGR03361">
    <property type="entry name" value="VI_Rhs_Vgr"/>
    <property type="match status" value="1"/>
</dbReference>
<reference evidence="7 8" key="1">
    <citation type="submission" date="2015-07" db="EMBL/GenBank/DDBJ databases">
        <title>Genome analysis of myxobacterium Chondromyces crocatus Cm c5 reveals a high potential for natural compound synthesis and the genetic basis for the loss of fruiting body formation.</title>
        <authorList>
            <person name="Zaburannyi N."/>
            <person name="Bunk B."/>
            <person name="Maier J."/>
            <person name="Overmann J."/>
            <person name="Mueller R."/>
        </authorList>
    </citation>
    <scope>NUCLEOTIDE SEQUENCE [LARGE SCALE GENOMIC DNA]</scope>
    <source>
        <strain evidence="7 8">Cm c5</strain>
    </source>
</reference>
<sequence>MSITNLMVSVASGDALSVRQFSVQEALSSPFLVSLVVASDNPNVDFDAVVGHGAMFTIQGKQTRAWSGLCNRFEQTGFEQEGVALYHLNVVPRLWLLTQRRNHRMFQQLSELDIVRKLLDEWGIEPDEKLTGVYKKRKYRVQYGESDFAFISRMLEDAGITYYFEQHGEETRLVLSDAPQTNVPRTPKIPYRDGHMSVAWDYVTAVRIGREVRPGRYTMRDHDYRQPPDYKLLAKAEGGDALEQQLEQFHYVPGSFLFGADKGEPTPHADDRGMTRSDEKEAKPLTQRRLDAKRGNARVCTFETNALDLAPGMVMNMLDHPRAELSEGEGLLVISSTLSGTPMNVAHGCEVRSASVPYRPRLRTPKPKVSGVESATVVGPKGEEIHTDEFGRVRVHFHWDRESSMNEQSSCWIHVSQSWAGAGFGTTHLPRIGQEVLVDFLSGDPDRPVVVGRVYTNLQKTPYKLPDHKTQTGWKSNSTGGTGGYNEIMFEDMGGRELLRMQAERDLNKLVKRNESVTVGLNRSKSVGNDDSLTVGNDRTRMVGNNESVTIGSNQSITVGVDQTITVGGKQTETIMDDRTLTLTGNLTETIIGNATLTQLGNQTEMLSGNRSETIAGDMSLIQLGSQTELQAGSRMLLQLGSETEIRLGSELHVQLGTETQVRIGTSTHFHAGTQTETVTSEKTINTPIMTINAATKAVVRAALIELIASGEVKINGAKVSVNAGAIDVIASGVTDIKGSIIKLNC</sequence>
<dbReference type="STRING" id="52.CMC5_054350"/>
<dbReference type="InterPro" id="IPR054030">
    <property type="entry name" value="Gp5_Vgr_C"/>
</dbReference>
<dbReference type="PANTHER" id="PTHR32305:SF15">
    <property type="entry name" value="PROTEIN RHSA-RELATED"/>
    <property type="match status" value="1"/>
</dbReference>
<dbReference type="RefSeq" id="WP_218920073.1">
    <property type="nucleotide sequence ID" value="NZ_CP012159.1"/>
</dbReference>
<feature type="region of interest" description="Disordered" evidence="4">
    <location>
        <begin position="260"/>
        <end position="283"/>
    </location>
</feature>
<dbReference type="AlphaFoldDB" id="A0A0K1EKW8"/>
<dbReference type="EMBL" id="CP012159">
    <property type="protein sequence ID" value="AKT41268.1"/>
    <property type="molecule type" value="Genomic_DNA"/>
</dbReference>
<dbReference type="Gene3D" id="3.55.50.10">
    <property type="entry name" value="Baseplate protein-like domains"/>
    <property type="match status" value="1"/>
</dbReference>
<dbReference type="SUPFAM" id="SSF69349">
    <property type="entry name" value="Phage fibre proteins"/>
    <property type="match status" value="1"/>
</dbReference>
<dbReference type="InterPro" id="IPR050708">
    <property type="entry name" value="T6SS_VgrG/RHS"/>
</dbReference>
<evidence type="ECO:0000313" key="7">
    <source>
        <dbReference type="EMBL" id="AKT41268.1"/>
    </source>
</evidence>
<dbReference type="SUPFAM" id="SSF69279">
    <property type="entry name" value="Phage tail proteins"/>
    <property type="match status" value="2"/>
</dbReference>
<feature type="compositionally biased region" description="Basic and acidic residues" evidence="4">
    <location>
        <begin position="261"/>
        <end position="283"/>
    </location>
</feature>
<dbReference type="InterPro" id="IPR037026">
    <property type="entry name" value="Vgr_OB-fold_dom_sf"/>
</dbReference>
<evidence type="ECO:0000313" key="8">
    <source>
        <dbReference type="Proteomes" id="UP000067626"/>
    </source>
</evidence>
<dbReference type="PANTHER" id="PTHR32305">
    <property type="match status" value="1"/>
</dbReference>
<dbReference type="Pfam" id="PF05954">
    <property type="entry name" value="Phage_GPD"/>
    <property type="match status" value="1"/>
</dbReference>
<feature type="domain" description="Gp5/Type VI secretion system Vgr C-terminal trimerisation" evidence="6">
    <location>
        <begin position="472"/>
        <end position="581"/>
    </location>
</feature>
<dbReference type="Proteomes" id="UP000067626">
    <property type="component" value="Chromosome"/>
</dbReference>
<dbReference type="GO" id="GO:0005576">
    <property type="term" value="C:extracellular region"/>
    <property type="evidence" value="ECO:0007669"/>
    <property type="project" value="UniProtKB-SubCell"/>
</dbReference>
<dbReference type="NCBIfam" id="TIGR01646">
    <property type="entry name" value="vgr_GE"/>
    <property type="match status" value="1"/>
</dbReference>
<evidence type="ECO:0000256" key="4">
    <source>
        <dbReference type="SAM" id="MobiDB-lite"/>
    </source>
</evidence>
<dbReference type="InterPro" id="IPR017847">
    <property type="entry name" value="T6SS_RhsGE_Vgr_subset"/>
</dbReference>
<proteinExistence type="inferred from homology"/>
<name>A0A0K1EKW8_CHOCO</name>
<dbReference type="Gene3D" id="2.30.110.50">
    <property type="match status" value="1"/>
</dbReference>
<dbReference type="InterPro" id="IPR006531">
    <property type="entry name" value="Gp5/Vgr_OB"/>
</dbReference>
<dbReference type="Gene3D" id="2.40.50.230">
    <property type="entry name" value="Gp5 N-terminal domain"/>
    <property type="match status" value="1"/>
</dbReference>
<feature type="domain" description="Gp5/Type VI secretion system Vgr protein OB-fold" evidence="5">
    <location>
        <begin position="387"/>
        <end position="455"/>
    </location>
</feature>
<protein>
    <submittedName>
        <fullName evidence="7">Uncharacterized protein</fullName>
    </submittedName>
</protein>
<evidence type="ECO:0000259" key="5">
    <source>
        <dbReference type="Pfam" id="PF04717"/>
    </source>
</evidence>
<dbReference type="InterPro" id="IPR006533">
    <property type="entry name" value="T6SS_Vgr_RhsGE"/>
</dbReference>
<dbReference type="SUPFAM" id="SSF69255">
    <property type="entry name" value="gp5 N-terminal domain-like"/>
    <property type="match status" value="1"/>
</dbReference>
<dbReference type="Gene3D" id="4.10.220.110">
    <property type="match status" value="1"/>
</dbReference>
<evidence type="ECO:0000259" key="6">
    <source>
        <dbReference type="Pfam" id="PF22178"/>
    </source>
</evidence>
<organism evidence="7 8">
    <name type="scientific">Chondromyces crocatus</name>
    <dbReference type="NCBI Taxonomy" id="52"/>
    <lineage>
        <taxon>Bacteria</taxon>
        <taxon>Pseudomonadati</taxon>
        <taxon>Myxococcota</taxon>
        <taxon>Polyangia</taxon>
        <taxon>Polyangiales</taxon>
        <taxon>Polyangiaceae</taxon>
        <taxon>Chondromyces</taxon>
    </lineage>
</organism>
<comment type="subcellular location">
    <subcellularLocation>
        <location evidence="1">Secreted</location>
    </subcellularLocation>
</comment>
<evidence type="ECO:0000256" key="1">
    <source>
        <dbReference type="ARBA" id="ARBA00004613"/>
    </source>
</evidence>
<dbReference type="PATRIC" id="fig|52.7.peg.6016"/>
<gene>
    <name evidence="7" type="ORF">CMC5_054350</name>
</gene>
<dbReference type="Pfam" id="PF04717">
    <property type="entry name" value="Phage_base_V"/>
    <property type="match status" value="1"/>
</dbReference>
<keyword evidence="8" id="KW-1185">Reference proteome</keyword>
<dbReference type="KEGG" id="ccro:CMC5_054350"/>
<evidence type="ECO:0000256" key="2">
    <source>
        <dbReference type="ARBA" id="ARBA00005558"/>
    </source>
</evidence>
<dbReference type="Pfam" id="PF22178">
    <property type="entry name" value="Gp5_trimer_C"/>
    <property type="match status" value="1"/>
</dbReference>
<accession>A0A0K1EKW8</accession>
<evidence type="ECO:0000256" key="3">
    <source>
        <dbReference type="ARBA" id="ARBA00022525"/>
    </source>
</evidence>